<name>A0A9P8D5F1_9HYPO</name>
<dbReference type="InterPro" id="IPR056884">
    <property type="entry name" value="NPHP3-like_N"/>
</dbReference>
<dbReference type="AlphaFoldDB" id="A0A9P8D5F1"/>
<gene>
    <name evidence="5" type="ORF">J7337_012217</name>
</gene>
<proteinExistence type="predicted"/>
<dbReference type="GeneID" id="68320073"/>
<evidence type="ECO:0008006" key="7">
    <source>
        <dbReference type="Google" id="ProtNLM"/>
    </source>
</evidence>
<keyword evidence="1" id="KW-0677">Repeat</keyword>
<comment type="caution">
    <text evidence="5">The sequence shown here is derived from an EMBL/GenBank/DDBJ whole genome shotgun (WGS) entry which is preliminary data.</text>
</comment>
<keyword evidence="6" id="KW-1185">Reference proteome</keyword>
<dbReference type="EMBL" id="JAHBCI010000010">
    <property type="protein sequence ID" value="KAG9495663.1"/>
    <property type="molecule type" value="Genomic_DNA"/>
</dbReference>
<organism evidence="5 6">
    <name type="scientific">Fusarium musae</name>
    <dbReference type="NCBI Taxonomy" id="1042133"/>
    <lineage>
        <taxon>Eukaryota</taxon>
        <taxon>Fungi</taxon>
        <taxon>Dikarya</taxon>
        <taxon>Ascomycota</taxon>
        <taxon>Pezizomycotina</taxon>
        <taxon>Sordariomycetes</taxon>
        <taxon>Hypocreomycetidae</taxon>
        <taxon>Hypocreales</taxon>
        <taxon>Nectriaceae</taxon>
        <taxon>Fusarium</taxon>
    </lineage>
</organism>
<protein>
    <recommendedName>
        <fullName evidence="7">NACHT domain-containing protein</fullName>
    </recommendedName>
</protein>
<dbReference type="InterPro" id="IPR056693">
    <property type="entry name" value="DUF7791"/>
</dbReference>
<sequence length="800" mass="91751">MDPFTAIGLAGNILTFIDIGLKFVSQTKGIYDSQSSSTAENDNLSIMATRFTSAMSEMQGKLPNGNLSKDEIALKTLVEECSNISGELQNLLAELKAKKPKSKRSSMKAAFRDWRKKPEKDDLHKRLESSRQQLDLLLTTMTRFESLERLNQLVKYGQSNEVEIASLHRNIDALRSGLQVKILSPEALEQIRDVVKLSDRATLKVRESCILTALRFELMNERYDDVAEAHDKTFKWIFDSSDSDDDSEDSSDNSHDNSTGNSDNDGRPLYSPDIILPHIPKEISEARDNFVEWTKHGNGIFHISGKPGSGKSTLMKYLCRQEETKHYLDIWAADKSLVFGKFFFWNPGTTLQKSLRGLIRGLLYSILSNAPELIPLAFPKHWDATLSKVAVTFDSSDDIMLAFTELIRRDQVYRNHKLVFFIDGLDEFQGDHAALITDLLRWTSERPTGVKICVSSREWPIFQEAFKTFPSFRLHELTRSDVSMIVCDRLKNNELYQKLASPDELARFESSLVKKSDGVFLWLKLILRDIEDGLLSGDRLPQLENKVNFLPTELNDLFQHLFNVIHPSDRKEAYLMLAVALECPPQSDWPIFRISFLEEYIENHDFALSQQIEQLDDEQIMDRLERTRKKIYGKCKGLLEIQLVHLDEKHQIYRTKIDQTLKESVKFTHRSIIEFLKSDQTRQKLAADLRGLNIFDAMCQTFLAHIQAAIMNEHYYQDRHGASDFEDHLSFTSEGLVMVLSPPSLDYDICTLLGVYATRNEAADSARFTAFLDKLVEVAEDLFSPKAQFQFVDYNLLRME</sequence>
<dbReference type="PANTHER" id="PTHR10039:SF5">
    <property type="entry name" value="NACHT DOMAIN-CONTAINING PROTEIN"/>
    <property type="match status" value="1"/>
</dbReference>
<evidence type="ECO:0000259" key="3">
    <source>
        <dbReference type="Pfam" id="PF24883"/>
    </source>
</evidence>
<evidence type="ECO:0000313" key="6">
    <source>
        <dbReference type="Proteomes" id="UP000827133"/>
    </source>
</evidence>
<reference evidence="5" key="1">
    <citation type="journal article" date="2021" name="Mol. Plant Microbe Interact.">
        <title>Telomere to telomere genome assembly of Fusarium musae F31, causal agent of crown rot disease of banana.</title>
        <authorList>
            <person name="Degradi L."/>
            <person name="Tava V."/>
            <person name="Kunova A."/>
            <person name="Cortesi P."/>
            <person name="Saracchi M."/>
            <person name="Pasquali M."/>
        </authorList>
    </citation>
    <scope>NUCLEOTIDE SEQUENCE</scope>
    <source>
        <strain evidence="5">F31</strain>
    </source>
</reference>
<evidence type="ECO:0000313" key="5">
    <source>
        <dbReference type="EMBL" id="KAG9495663.1"/>
    </source>
</evidence>
<feature type="compositionally biased region" description="Acidic residues" evidence="2">
    <location>
        <begin position="241"/>
        <end position="251"/>
    </location>
</feature>
<feature type="domain" description="Nephrocystin 3-like N-terminal" evidence="3">
    <location>
        <begin position="288"/>
        <end position="457"/>
    </location>
</feature>
<dbReference type="InterPro" id="IPR027417">
    <property type="entry name" value="P-loop_NTPase"/>
</dbReference>
<dbReference type="Pfam" id="PF25053">
    <property type="entry name" value="DUF7791"/>
    <property type="match status" value="1"/>
</dbReference>
<feature type="domain" description="DUF7791" evidence="4">
    <location>
        <begin position="565"/>
        <end position="709"/>
    </location>
</feature>
<accession>A0A9P8D5F1</accession>
<dbReference type="KEGG" id="fmu:J7337_012217"/>
<dbReference type="PANTHER" id="PTHR10039">
    <property type="entry name" value="AMELOGENIN"/>
    <property type="match status" value="1"/>
</dbReference>
<dbReference type="SUPFAM" id="SSF52540">
    <property type="entry name" value="P-loop containing nucleoside triphosphate hydrolases"/>
    <property type="match status" value="1"/>
</dbReference>
<evidence type="ECO:0000259" key="4">
    <source>
        <dbReference type="Pfam" id="PF25053"/>
    </source>
</evidence>
<dbReference type="RefSeq" id="XP_044674663.1">
    <property type="nucleotide sequence ID" value="XM_044829747.1"/>
</dbReference>
<evidence type="ECO:0000256" key="1">
    <source>
        <dbReference type="ARBA" id="ARBA00022737"/>
    </source>
</evidence>
<evidence type="ECO:0000256" key="2">
    <source>
        <dbReference type="SAM" id="MobiDB-lite"/>
    </source>
</evidence>
<dbReference type="Pfam" id="PF24883">
    <property type="entry name" value="NPHP3_N"/>
    <property type="match status" value="1"/>
</dbReference>
<feature type="region of interest" description="Disordered" evidence="2">
    <location>
        <begin position="241"/>
        <end position="269"/>
    </location>
</feature>
<dbReference type="Proteomes" id="UP000827133">
    <property type="component" value="Unassembled WGS sequence"/>
</dbReference>
<dbReference type="Gene3D" id="3.40.50.300">
    <property type="entry name" value="P-loop containing nucleotide triphosphate hydrolases"/>
    <property type="match status" value="1"/>
</dbReference>